<dbReference type="SUPFAM" id="SSF53335">
    <property type="entry name" value="S-adenosyl-L-methionine-dependent methyltransferases"/>
    <property type="match status" value="1"/>
</dbReference>
<name>A0A1M5S6Y2_9RHOB</name>
<accession>A0A1M5S6Y2</accession>
<keyword evidence="2" id="KW-1185">Reference proteome</keyword>
<reference evidence="1 2" key="1">
    <citation type="submission" date="2016-11" db="EMBL/GenBank/DDBJ databases">
        <authorList>
            <person name="Jaros S."/>
            <person name="Januszkiewicz K."/>
            <person name="Wedrychowicz H."/>
        </authorList>
    </citation>
    <scope>NUCLEOTIDE SEQUENCE [LARGE SCALE GENOMIC DNA]</scope>
    <source>
        <strain evidence="1 2">DSM 29431</strain>
    </source>
</reference>
<dbReference type="STRING" id="996342.SAMN05443551_2027"/>
<evidence type="ECO:0000313" key="2">
    <source>
        <dbReference type="Proteomes" id="UP000184221"/>
    </source>
</evidence>
<evidence type="ECO:0008006" key="3">
    <source>
        <dbReference type="Google" id="ProtNLM"/>
    </source>
</evidence>
<dbReference type="OrthoDB" id="7273451at2"/>
<evidence type="ECO:0000313" key="1">
    <source>
        <dbReference type="EMBL" id="SHH34246.1"/>
    </source>
</evidence>
<dbReference type="InterPro" id="IPR029063">
    <property type="entry name" value="SAM-dependent_MTases_sf"/>
</dbReference>
<proteinExistence type="predicted"/>
<protein>
    <recommendedName>
        <fullName evidence="3">Methyltransferase domain-containing protein</fullName>
    </recommendedName>
</protein>
<dbReference type="EMBL" id="FQXC01000002">
    <property type="protein sequence ID" value="SHH34246.1"/>
    <property type="molecule type" value="Genomic_DNA"/>
</dbReference>
<gene>
    <name evidence="1" type="ORF">SAMN05443551_2027</name>
</gene>
<dbReference type="AlphaFoldDB" id="A0A1M5S6Y2"/>
<organism evidence="1 2">
    <name type="scientific">Marivita hallyeonensis</name>
    <dbReference type="NCBI Taxonomy" id="996342"/>
    <lineage>
        <taxon>Bacteria</taxon>
        <taxon>Pseudomonadati</taxon>
        <taxon>Pseudomonadota</taxon>
        <taxon>Alphaproteobacteria</taxon>
        <taxon>Rhodobacterales</taxon>
        <taxon>Roseobacteraceae</taxon>
        <taxon>Marivita</taxon>
    </lineage>
</organism>
<dbReference type="RefSeq" id="WP_072777338.1">
    <property type="nucleotide sequence ID" value="NZ_FQXC01000002.1"/>
</dbReference>
<dbReference type="Gene3D" id="3.40.50.150">
    <property type="entry name" value="Vaccinia Virus protein VP39"/>
    <property type="match status" value="1"/>
</dbReference>
<sequence length="255" mass="27025">MSDLAFAPDWLDLREPADHAARDATLLAQASGGLDPTSIVLDLGSGTGSTARAFSRFGACPRWRFLDGDARLLSIATARHPIAEAIVVDLRDPTTLPLDGVGLVTSSALLDLMPRDWIEALARRLSLAGIPFYAALNYNGEMSWTPKLSDDARVIEAFNRHQLGDKGIGPATGPGSAPAARAAFERHGYRISTAESPWTLGPDDVVLQAELLKGIAAASGEAGEAGTEDWLSARRSVLEHATARIGHTDILAVPQ</sequence>
<dbReference type="Proteomes" id="UP000184221">
    <property type="component" value="Unassembled WGS sequence"/>
</dbReference>